<evidence type="ECO:0000256" key="1">
    <source>
        <dbReference type="SAM" id="Phobius"/>
    </source>
</evidence>
<keyword evidence="1" id="KW-1133">Transmembrane helix</keyword>
<protein>
    <submittedName>
        <fullName evidence="2">Uncharacterized protein</fullName>
    </submittedName>
</protein>
<comment type="caution">
    <text evidence="2">The sequence shown here is derived from an EMBL/GenBank/DDBJ whole genome shotgun (WGS) entry which is preliminary data.</text>
</comment>
<feature type="non-terminal residue" evidence="2">
    <location>
        <position position="40"/>
    </location>
</feature>
<sequence length="40" mass="4731">MVAIQRGRNSFPRSTKDKSLCYVMLCYVMLCYVMLCYVML</sequence>
<name>K0RX60_THAOC</name>
<dbReference type="Proteomes" id="UP000266841">
    <property type="component" value="Unassembled WGS sequence"/>
</dbReference>
<reference evidence="2 3" key="1">
    <citation type="journal article" date="2012" name="Genome Biol.">
        <title>Genome and low-iron response of an oceanic diatom adapted to chronic iron limitation.</title>
        <authorList>
            <person name="Lommer M."/>
            <person name="Specht M."/>
            <person name="Roy A.S."/>
            <person name="Kraemer L."/>
            <person name="Andreson R."/>
            <person name="Gutowska M.A."/>
            <person name="Wolf J."/>
            <person name="Bergner S.V."/>
            <person name="Schilhabel M.B."/>
            <person name="Klostermeier U.C."/>
            <person name="Beiko R.G."/>
            <person name="Rosenstiel P."/>
            <person name="Hippler M."/>
            <person name="Laroche J."/>
        </authorList>
    </citation>
    <scope>NUCLEOTIDE SEQUENCE [LARGE SCALE GENOMIC DNA]</scope>
    <source>
        <strain evidence="2 3">CCMP1005</strain>
    </source>
</reference>
<accession>K0RX60</accession>
<gene>
    <name evidence="2" type="ORF">THAOC_21522</name>
</gene>
<keyword evidence="1" id="KW-0472">Membrane</keyword>
<dbReference type="EMBL" id="AGNL01025451">
    <property type="protein sequence ID" value="EJK58363.1"/>
    <property type="molecule type" value="Genomic_DNA"/>
</dbReference>
<evidence type="ECO:0000313" key="3">
    <source>
        <dbReference type="Proteomes" id="UP000266841"/>
    </source>
</evidence>
<organism evidence="2 3">
    <name type="scientific">Thalassiosira oceanica</name>
    <name type="common">Marine diatom</name>
    <dbReference type="NCBI Taxonomy" id="159749"/>
    <lineage>
        <taxon>Eukaryota</taxon>
        <taxon>Sar</taxon>
        <taxon>Stramenopiles</taxon>
        <taxon>Ochrophyta</taxon>
        <taxon>Bacillariophyta</taxon>
        <taxon>Coscinodiscophyceae</taxon>
        <taxon>Thalassiosirophycidae</taxon>
        <taxon>Thalassiosirales</taxon>
        <taxon>Thalassiosiraceae</taxon>
        <taxon>Thalassiosira</taxon>
    </lineage>
</organism>
<dbReference type="AlphaFoldDB" id="K0RX60"/>
<keyword evidence="3" id="KW-1185">Reference proteome</keyword>
<feature type="transmembrane region" description="Helical" evidence="1">
    <location>
        <begin position="20"/>
        <end position="39"/>
    </location>
</feature>
<evidence type="ECO:0000313" key="2">
    <source>
        <dbReference type="EMBL" id="EJK58363.1"/>
    </source>
</evidence>
<proteinExistence type="predicted"/>
<keyword evidence="1" id="KW-0812">Transmembrane</keyword>